<dbReference type="Gene3D" id="3.40.50.300">
    <property type="entry name" value="P-loop containing nucleotide triphosphate hydrolases"/>
    <property type="match status" value="1"/>
</dbReference>
<organism evidence="16 17">
    <name type="scientific">Ptilonorhynchus violaceus</name>
    <name type="common">Satin bowerbird</name>
    <name type="synonym">Pyrrhocorax violaceus</name>
    <dbReference type="NCBI Taxonomy" id="28724"/>
    <lineage>
        <taxon>Eukaryota</taxon>
        <taxon>Metazoa</taxon>
        <taxon>Chordata</taxon>
        <taxon>Craniata</taxon>
        <taxon>Vertebrata</taxon>
        <taxon>Euteleostomi</taxon>
        <taxon>Archelosauria</taxon>
        <taxon>Archosauria</taxon>
        <taxon>Dinosauria</taxon>
        <taxon>Saurischia</taxon>
        <taxon>Theropoda</taxon>
        <taxon>Coelurosauria</taxon>
        <taxon>Aves</taxon>
        <taxon>Neognathae</taxon>
        <taxon>Neoaves</taxon>
        <taxon>Telluraves</taxon>
        <taxon>Australaves</taxon>
        <taxon>Passeriformes</taxon>
        <taxon>Ptilonorhynchidae</taxon>
        <taxon>Ptilonorhynchus</taxon>
    </lineage>
</organism>
<keyword evidence="10" id="KW-0472">Membrane</keyword>
<dbReference type="GO" id="GO:0098609">
    <property type="term" value="P:cell-cell adhesion"/>
    <property type="evidence" value="ECO:0007669"/>
    <property type="project" value="TreeGrafter"/>
</dbReference>
<dbReference type="InterPro" id="IPR008144">
    <property type="entry name" value="Guanylate_kin-like_dom"/>
</dbReference>
<keyword evidence="9" id="KW-0965">Cell junction</keyword>
<feature type="compositionally biased region" description="Basic and acidic residues" evidence="12">
    <location>
        <begin position="436"/>
        <end position="446"/>
    </location>
</feature>
<evidence type="ECO:0000256" key="8">
    <source>
        <dbReference type="ARBA" id="ARBA00022737"/>
    </source>
</evidence>
<evidence type="ECO:0000259" key="15">
    <source>
        <dbReference type="PROSITE" id="PS50106"/>
    </source>
</evidence>
<dbReference type="InterPro" id="IPR027417">
    <property type="entry name" value="P-loop_NTPase"/>
</dbReference>
<protein>
    <submittedName>
        <fullName evidence="16">ZO3 protein</fullName>
    </submittedName>
</protein>
<dbReference type="GO" id="GO:0005886">
    <property type="term" value="C:plasma membrane"/>
    <property type="evidence" value="ECO:0007669"/>
    <property type="project" value="UniProtKB-SubCell"/>
</dbReference>
<dbReference type="FunFam" id="3.40.50.300:FF:000110">
    <property type="entry name" value="tight junction protein ZO-1 isoform X1"/>
    <property type="match status" value="1"/>
</dbReference>
<feature type="non-terminal residue" evidence="16">
    <location>
        <position position="1"/>
    </location>
</feature>
<evidence type="ECO:0000256" key="4">
    <source>
        <dbReference type="ARBA" id="ARBA00022427"/>
    </source>
</evidence>
<evidence type="ECO:0000256" key="6">
    <source>
        <dbReference type="ARBA" id="ARBA00022475"/>
    </source>
</evidence>
<evidence type="ECO:0000313" key="17">
    <source>
        <dbReference type="Proteomes" id="UP000584880"/>
    </source>
</evidence>
<feature type="domain" description="PDZ" evidence="15">
    <location>
        <begin position="96"/>
        <end position="183"/>
    </location>
</feature>
<dbReference type="GO" id="GO:0150105">
    <property type="term" value="P:protein localization to cell-cell junction"/>
    <property type="evidence" value="ECO:0007669"/>
    <property type="project" value="TreeGrafter"/>
</dbReference>
<dbReference type="GO" id="GO:0005923">
    <property type="term" value="C:bicellular tight junction"/>
    <property type="evidence" value="ECO:0007669"/>
    <property type="project" value="UniProtKB-SubCell"/>
</dbReference>
<feature type="region of interest" description="Disordered" evidence="12">
    <location>
        <begin position="187"/>
        <end position="279"/>
    </location>
</feature>
<dbReference type="SUPFAM" id="SSF52540">
    <property type="entry name" value="P-loop containing nucleoside triphosphate hydrolases"/>
    <property type="match status" value="1"/>
</dbReference>
<evidence type="ECO:0000256" key="7">
    <source>
        <dbReference type="ARBA" id="ARBA00022553"/>
    </source>
</evidence>
<evidence type="ECO:0000256" key="10">
    <source>
        <dbReference type="ARBA" id="ARBA00023136"/>
    </source>
</evidence>
<dbReference type="InterPro" id="IPR001452">
    <property type="entry name" value="SH3_domain"/>
</dbReference>
<comment type="caution">
    <text evidence="16">The sequence shown here is derived from an EMBL/GenBank/DDBJ whole genome shotgun (WGS) entry which is preliminary data.</text>
</comment>
<feature type="domain" description="SH3" evidence="13">
    <location>
        <begin position="582"/>
        <end position="650"/>
    </location>
</feature>
<dbReference type="PROSITE" id="PS50052">
    <property type="entry name" value="GUANYLATE_KINASE_2"/>
    <property type="match status" value="1"/>
</dbReference>
<dbReference type="GO" id="GO:0045216">
    <property type="term" value="P:cell-cell junction organization"/>
    <property type="evidence" value="ECO:0007669"/>
    <property type="project" value="TreeGrafter"/>
</dbReference>
<dbReference type="SUPFAM" id="SSF50156">
    <property type="entry name" value="PDZ domain-like"/>
    <property type="match status" value="3"/>
</dbReference>
<proteinExistence type="inferred from homology"/>
<evidence type="ECO:0000256" key="2">
    <source>
        <dbReference type="ARBA" id="ARBA00004435"/>
    </source>
</evidence>
<dbReference type="SMART" id="SM00228">
    <property type="entry name" value="PDZ"/>
    <property type="match status" value="3"/>
</dbReference>
<evidence type="ECO:0000256" key="12">
    <source>
        <dbReference type="SAM" id="MobiDB-lite"/>
    </source>
</evidence>
<dbReference type="SUPFAM" id="SSF50044">
    <property type="entry name" value="SH3-domain"/>
    <property type="match status" value="1"/>
</dbReference>
<dbReference type="SMART" id="SM00072">
    <property type="entry name" value="GuKc"/>
    <property type="match status" value="1"/>
</dbReference>
<dbReference type="GO" id="GO:0090557">
    <property type="term" value="P:establishment of endothelial intestinal barrier"/>
    <property type="evidence" value="ECO:0007669"/>
    <property type="project" value="TreeGrafter"/>
</dbReference>
<comment type="similarity">
    <text evidence="3">Belongs to the MAGUK family.</text>
</comment>
<dbReference type="Proteomes" id="UP000584880">
    <property type="component" value="Unassembled WGS sequence"/>
</dbReference>
<feature type="compositionally biased region" description="Pro residues" evidence="12">
    <location>
        <begin position="418"/>
        <end position="428"/>
    </location>
</feature>
<feature type="compositionally biased region" description="Basic residues" evidence="12">
    <location>
        <begin position="239"/>
        <end position="252"/>
    </location>
</feature>
<dbReference type="InterPro" id="IPR008145">
    <property type="entry name" value="GK/Ca_channel_bsu"/>
</dbReference>
<sequence length="990" mass="109223">PCCRQSLGHKGLRKAPWSDTTATSPGAELLPGRIRGSLCCCSSLQPDVGLRKGPAAAKRSRSRSEPPCQLAATAALPGLHWWMPTMEEMVIWEQHTVTLSKDPHRGFGFAVSGGRDRPNRTTGDTAVFVSDVVSGGPATGRLQRKDHIVMVNGLSMENVPSSFAIQTLKTCGKIANITLKRPKKVYLPVSKSSPGSPTAPRHYDSDEDYGLHRSQDDLDHSQGYDGDSSSERSSGHHHDDRRHHKPVSRSRRRSQDSSHWMQSGSDQRGRSWLRSTNAFGQDGDTNGLSLVSGFKRLPRQDVPMKPITSVLVKQKQSEEYGLKLGSQLFIKHIVESGLAAKGSSLQEGDLILKINGVASQDMSLAETQQLIERTEGILTLLILRDHRQFLVNIPDVDSQSDSSRMDDISDIDSELSRPPSPEVSPRPPAARTSSPPERRQSKREPVAEVTVADARGPDLLEAVEGDGHNTHNSPTARAAHKDGYSTNSRVVRFVKAKSVGLRLAGGNDVGIFVSSVQEGSLADSQGVREGDQILQVNDTSFQNLTREEAVEYLMSLPPGEEVTLWTQSKQDIYRKMVSSNVGDSFYIRTHFDFEKDTPSGLSFVRGDVFHVLDTMYRGRLGSWLAVRMGRDLQEQDKGIIPNRSRAEQIASLESELKATSGANLSGARAEFWKLRGLRGAKKMLRKSREDLSALTKQGRYPPYERVVLKEASFKRPVVILGPIADIALQKLSRELPELFEIAPSVPRDGASSKVVKLDSVRQIAEKDKHALLDITPSAVERLNYVQYYPVVVFCEPESRQGIKAMRQWLAPDSRKSSRRLYAQAKKMKKYCSHLFTATISLSGSGNTWYEQIQDIIRTQQSRPIWTTAEQADVAPEDDLDLLNPPSTVASGYLTCDSHATSDYDDTDGEGGAYTDGEAEDPYDQPGLARSSEPAQLALSHGLGSSEPAQLAPSHSLSQEYEHEAVRKRFTRARDDSDQDEGYEWGPATDV</sequence>
<evidence type="ECO:0000256" key="1">
    <source>
        <dbReference type="ARBA" id="ARBA00004413"/>
    </source>
</evidence>
<dbReference type="CDD" id="cd06729">
    <property type="entry name" value="PDZ3_ZO1-like_domain"/>
    <property type="match status" value="1"/>
</dbReference>
<feature type="domain" description="PDZ" evidence="15">
    <location>
        <begin position="309"/>
        <end position="386"/>
    </location>
</feature>
<evidence type="ECO:0000256" key="3">
    <source>
        <dbReference type="ARBA" id="ARBA00007014"/>
    </source>
</evidence>
<dbReference type="InterPro" id="IPR001478">
    <property type="entry name" value="PDZ"/>
</dbReference>
<keyword evidence="17" id="KW-1185">Reference proteome</keyword>
<dbReference type="EMBL" id="VZRJ01011933">
    <property type="protein sequence ID" value="NWV13543.1"/>
    <property type="molecule type" value="Genomic_DNA"/>
</dbReference>
<feature type="region of interest" description="Disordered" evidence="12">
    <location>
        <begin position="396"/>
        <end position="483"/>
    </location>
</feature>
<evidence type="ECO:0000313" key="16">
    <source>
        <dbReference type="EMBL" id="NWV13543.1"/>
    </source>
</evidence>
<dbReference type="PRINTS" id="PR01600">
    <property type="entry name" value="ZONOCCLUDNS3"/>
</dbReference>
<comment type="subcellular location">
    <subcellularLocation>
        <location evidence="2">Cell junction</location>
        <location evidence="2">Tight junction</location>
    </subcellularLocation>
    <subcellularLocation>
        <location evidence="1">Cell membrane</location>
        <topology evidence="1">Peripheral membrane protein</topology>
        <orientation evidence="1">Cytoplasmic side</orientation>
    </subcellularLocation>
</comment>
<dbReference type="CDD" id="cd06728">
    <property type="entry name" value="PDZ2_ZO1-like_ds"/>
    <property type="match status" value="1"/>
</dbReference>
<name>A0A7K6CG06_PTIVI</name>
<feature type="compositionally biased region" description="Basic and acidic residues" evidence="12">
    <location>
        <begin position="959"/>
        <end position="975"/>
    </location>
</feature>
<keyword evidence="7" id="KW-0597">Phosphoprotein</keyword>
<keyword evidence="8" id="KW-0677">Repeat</keyword>
<dbReference type="PRINTS" id="PR01597">
    <property type="entry name" value="ZONOCCLUDNS"/>
</dbReference>
<dbReference type="PROSITE" id="PS50106">
    <property type="entry name" value="PDZ"/>
    <property type="match status" value="3"/>
</dbReference>
<evidence type="ECO:0000259" key="14">
    <source>
        <dbReference type="PROSITE" id="PS50052"/>
    </source>
</evidence>
<dbReference type="SMART" id="SM00326">
    <property type="entry name" value="SH3"/>
    <property type="match status" value="1"/>
</dbReference>
<accession>A0A7K6CG06</accession>
<keyword evidence="6" id="KW-1003">Cell membrane</keyword>
<evidence type="ECO:0000256" key="11">
    <source>
        <dbReference type="PROSITE-ProRule" id="PRU00192"/>
    </source>
</evidence>
<dbReference type="Pfam" id="PF00595">
    <property type="entry name" value="PDZ"/>
    <property type="match status" value="3"/>
</dbReference>
<keyword evidence="4" id="KW-0796">Tight junction</keyword>
<keyword evidence="5 11" id="KW-0728">SH3 domain</keyword>
<evidence type="ECO:0000256" key="9">
    <source>
        <dbReference type="ARBA" id="ARBA00022949"/>
    </source>
</evidence>
<evidence type="ECO:0000256" key="5">
    <source>
        <dbReference type="ARBA" id="ARBA00022443"/>
    </source>
</evidence>
<feature type="domain" description="PDZ" evidence="15">
    <location>
        <begin position="487"/>
        <end position="553"/>
    </location>
</feature>
<dbReference type="Pfam" id="PF00625">
    <property type="entry name" value="Guanylate_kin"/>
    <property type="match status" value="1"/>
</dbReference>
<dbReference type="AlphaFoldDB" id="A0A7K6CG06"/>
<dbReference type="GO" id="GO:1905605">
    <property type="term" value="P:positive regulation of blood-brain barrier permeability"/>
    <property type="evidence" value="ECO:0007669"/>
    <property type="project" value="TreeGrafter"/>
</dbReference>
<feature type="domain" description="Guanylate kinase-like" evidence="14">
    <location>
        <begin position="755"/>
        <end position="857"/>
    </location>
</feature>
<feature type="region of interest" description="Disordered" evidence="12">
    <location>
        <begin position="899"/>
        <end position="990"/>
    </location>
</feature>
<feature type="compositionally biased region" description="Basic and acidic residues" evidence="12">
    <location>
        <begin position="229"/>
        <end position="238"/>
    </location>
</feature>
<dbReference type="InterPro" id="IPR005417">
    <property type="entry name" value="ZO"/>
</dbReference>
<evidence type="ECO:0000259" key="13">
    <source>
        <dbReference type="PROSITE" id="PS50002"/>
    </source>
</evidence>
<dbReference type="Gene3D" id="2.30.30.40">
    <property type="entry name" value="SH3 Domains"/>
    <property type="match status" value="1"/>
</dbReference>
<dbReference type="GO" id="GO:0050839">
    <property type="term" value="F:cell adhesion molecule binding"/>
    <property type="evidence" value="ECO:0007669"/>
    <property type="project" value="TreeGrafter"/>
</dbReference>
<feature type="non-terminal residue" evidence="16">
    <location>
        <position position="990"/>
    </location>
</feature>
<dbReference type="Pfam" id="PF07653">
    <property type="entry name" value="SH3_2"/>
    <property type="match status" value="1"/>
</dbReference>
<dbReference type="FunFam" id="2.30.42.10:FF:000013">
    <property type="entry name" value="Putative tight junction protein ZO-1"/>
    <property type="match status" value="1"/>
</dbReference>
<dbReference type="PANTHER" id="PTHR13865">
    <property type="entry name" value="TIGHT JUNCTION PROTEIN"/>
    <property type="match status" value="1"/>
</dbReference>
<dbReference type="PROSITE" id="PS50002">
    <property type="entry name" value="SH3"/>
    <property type="match status" value="1"/>
</dbReference>
<dbReference type="InterPro" id="IPR005420">
    <property type="entry name" value="ZO-3"/>
</dbReference>
<dbReference type="CDD" id="cd12028">
    <property type="entry name" value="SH3_ZO-3"/>
    <property type="match status" value="1"/>
</dbReference>
<feature type="compositionally biased region" description="Basic and acidic residues" evidence="12">
    <location>
        <begin position="201"/>
        <end position="222"/>
    </location>
</feature>
<dbReference type="CDD" id="cd06727">
    <property type="entry name" value="PDZ1_ZO1-like"/>
    <property type="match status" value="1"/>
</dbReference>
<dbReference type="InterPro" id="IPR036028">
    <property type="entry name" value="SH3-like_dom_sf"/>
</dbReference>
<dbReference type="PANTHER" id="PTHR13865:SF11">
    <property type="entry name" value="TIGHT JUNCTION PROTEIN ZO-3"/>
    <property type="match status" value="1"/>
</dbReference>
<reference evidence="16 17" key="1">
    <citation type="submission" date="2019-09" db="EMBL/GenBank/DDBJ databases">
        <title>Bird 10,000 Genomes (B10K) Project - Family phase.</title>
        <authorList>
            <person name="Zhang G."/>
        </authorList>
    </citation>
    <scope>NUCLEOTIDE SEQUENCE [LARGE SCALE GENOMIC DNA]</scope>
    <source>
        <strain evidence="16">B10K-DU-012-10</strain>
        <tissue evidence="16">Blood</tissue>
    </source>
</reference>
<dbReference type="InterPro" id="IPR036034">
    <property type="entry name" value="PDZ_sf"/>
</dbReference>
<gene>
    <name evidence="16" type="primary">Tjp3</name>
    <name evidence="16" type="ORF">PTIVIO_R13616</name>
</gene>
<dbReference type="Gene3D" id="2.30.42.10">
    <property type="match status" value="3"/>
</dbReference>
<feature type="region of interest" description="Disordered" evidence="12">
    <location>
        <begin position="7"/>
        <end position="26"/>
    </location>
</feature>